<sequence length="96" mass="10557">MTKHLKETSYKYYQNSLTLEALQRIVSGNDTLVVHQVQKGIVNIVCDGESFSINHLYSRIEGEVVMIKEQKLLAASKLVSVSCTNGSICGKAARGL</sequence>
<evidence type="ECO:0000313" key="2">
    <source>
        <dbReference type="Proteomes" id="UP000026962"/>
    </source>
</evidence>
<dbReference type="HOGENOM" id="CLU_2363354_0_0_1"/>
<reference evidence="1" key="2">
    <citation type="submission" date="2018-05" db="EMBL/GenBank/DDBJ databases">
        <title>OpunRS2 (Oryza punctata Reference Sequence Version 2).</title>
        <authorList>
            <person name="Zhang J."/>
            <person name="Kudrna D."/>
            <person name="Lee S."/>
            <person name="Talag J."/>
            <person name="Welchert J."/>
            <person name="Wing R.A."/>
        </authorList>
    </citation>
    <scope>NUCLEOTIDE SEQUENCE [LARGE SCALE GENOMIC DNA]</scope>
</reference>
<keyword evidence="2" id="KW-1185">Reference proteome</keyword>
<dbReference type="Gramene" id="OPUNC10G04450.1">
    <property type="protein sequence ID" value="OPUNC10G04450.1"/>
    <property type="gene ID" value="OPUNC10G04450"/>
</dbReference>
<dbReference type="AlphaFoldDB" id="A0A0E0M6A5"/>
<dbReference type="EnsemblPlants" id="OPUNC10G04450.1">
    <property type="protein sequence ID" value="OPUNC10G04450.1"/>
    <property type="gene ID" value="OPUNC10G04450"/>
</dbReference>
<name>A0A0E0M6A5_ORYPU</name>
<reference evidence="1" key="1">
    <citation type="submission" date="2015-04" db="UniProtKB">
        <authorList>
            <consortium name="EnsemblPlants"/>
        </authorList>
    </citation>
    <scope>IDENTIFICATION</scope>
</reference>
<evidence type="ECO:0000313" key="1">
    <source>
        <dbReference type="EnsemblPlants" id="OPUNC10G04450.1"/>
    </source>
</evidence>
<dbReference type="Proteomes" id="UP000026962">
    <property type="component" value="Chromosome 10"/>
</dbReference>
<accession>A0A0E0M6A5</accession>
<proteinExistence type="predicted"/>
<protein>
    <submittedName>
        <fullName evidence="1">Uncharacterized protein</fullName>
    </submittedName>
</protein>
<organism evidence="1">
    <name type="scientific">Oryza punctata</name>
    <name type="common">Red rice</name>
    <dbReference type="NCBI Taxonomy" id="4537"/>
    <lineage>
        <taxon>Eukaryota</taxon>
        <taxon>Viridiplantae</taxon>
        <taxon>Streptophyta</taxon>
        <taxon>Embryophyta</taxon>
        <taxon>Tracheophyta</taxon>
        <taxon>Spermatophyta</taxon>
        <taxon>Magnoliopsida</taxon>
        <taxon>Liliopsida</taxon>
        <taxon>Poales</taxon>
        <taxon>Poaceae</taxon>
        <taxon>BOP clade</taxon>
        <taxon>Oryzoideae</taxon>
        <taxon>Oryzeae</taxon>
        <taxon>Oryzinae</taxon>
        <taxon>Oryza</taxon>
    </lineage>
</organism>